<evidence type="ECO:0000256" key="15">
    <source>
        <dbReference type="SAM" id="SignalP"/>
    </source>
</evidence>
<dbReference type="Pfam" id="PF00457">
    <property type="entry name" value="Glyco_hydro_11"/>
    <property type="match status" value="1"/>
</dbReference>
<sequence length="216" mass="22891">MVSYSAFLLAVSTITGVLAAPTDTSPNFALERYSDLVPRQSYSTDYKTGGTVNYVSGSGGEYKVTFSEAQDFVVGKGWATGSARDITFSGSFAPTSGTVLLSVYGWTKNPLIEYYIVEDYTTAPTGSLKGTITSDGATYNVYETTRTNEPSIVGTATFHQFISVRTSKRSSGTVTTANHFNGWAKLGLTLGTTWAEQVVATEGYGDASGSSTITVS</sequence>
<reference evidence="17 18" key="1">
    <citation type="submission" date="2020-03" db="EMBL/GenBank/DDBJ databases">
        <title>Draft Genome Sequence of Cudoniella acicularis.</title>
        <authorList>
            <person name="Buettner E."/>
            <person name="Kellner H."/>
        </authorList>
    </citation>
    <scope>NUCLEOTIDE SEQUENCE [LARGE SCALE GENOMIC DNA]</scope>
    <source>
        <strain evidence="17 18">DSM 108380</strain>
    </source>
</reference>
<evidence type="ECO:0000256" key="7">
    <source>
        <dbReference type="ARBA" id="ARBA00022651"/>
    </source>
</evidence>
<evidence type="ECO:0000256" key="8">
    <source>
        <dbReference type="ARBA" id="ARBA00022729"/>
    </source>
</evidence>
<dbReference type="InterPro" id="IPR018208">
    <property type="entry name" value="GH11_AS_1"/>
</dbReference>
<dbReference type="GO" id="GO:0045493">
    <property type="term" value="P:xylan catabolic process"/>
    <property type="evidence" value="ECO:0007669"/>
    <property type="project" value="UniProtKB-UniRule"/>
</dbReference>
<protein>
    <recommendedName>
        <fullName evidence="5 13">Endo-1,4-beta-xylanase</fullName>
        <ecNumber evidence="5 13">3.2.1.8</ecNumber>
    </recommendedName>
</protein>
<evidence type="ECO:0000256" key="2">
    <source>
        <dbReference type="ARBA" id="ARBA00004613"/>
    </source>
</evidence>
<keyword evidence="9 13" id="KW-0378">Hydrolase</keyword>
<feature type="active site" description="Proton donor" evidence="13">
    <location>
        <position position="202"/>
    </location>
</feature>
<organism evidence="17 18">
    <name type="scientific">Cudoniella acicularis</name>
    <dbReference type="NCBI Taxonomy" id="354080"/>
    <lineage>
        <taxon>Eukaryota</taxon>
        <taxon>Fungi</taxon>
        <taxon>Dikarya</taxon>
        <taxon>Ascomycota</taxon>
        <taxon>Pezizomycotina</taxon>
        <taxon>Leotiomycetes</taxon>
        <taxon>Helotiales</taxon>
        <taxon>Tricladiaceae</taxon>
        <taxon>Cudoniella</taxon>
    </lineage>
</organism>
<dbReference type="UniPathway" id="UPA00114"/>
<dbReference type="SUPFAM" id="SSF49899">
    <property type="entry name" value="Concanavalin A-like lectins/glucanases"/>
    <property type="match status" value="1"/>
</dbReference>
<evidence type="ECO:0000256" key="13">
    <source>
        <dbReference type="PROSITE-ProRule" id="PRU01097"/>
    </source>
</evidence>
<comment type="similarity">
    <text evidence="4 13 14">Belongs to the glycosyl hydrolase 11 (cellulase G) family.</text>
</comment>
<evidence type="ECO:0000256" key="12">
    <source>
        <dbReference type="ARBA" id="ARBA00023326"/>
    </source>
</evidence>
<proteinExistence type="inferred from homology"/>
<dbReference type="PROSITE" id="PS00776">
    <property type="entry name" value="GH11_1"/>
    <property type="match status" value="1"/>
</dbReference>
<evidence type="ECO:0000256" key="4">
    <source>
        <dbReference type="ARBA" id="ARBA00007792"/>
    </source>
</evidence>
<evidence type="ECO:0000256" key="9">
    <source>
        <dbReference type="ARBA" id="ARBA00022801"/>
    </source>
</evidence>
<dbReference type="GO" id="GO:0031176">
    <property type="term" value="F:endo-1,4-beta-xylanase activity"/>
    <property type="evidence" value="ECO:0007669"/>
    <property type="project" value="UniProtKB-UniRule"/>
</dbReference>
<dbReference type="EMBL" id="JAAMPI010000159">
    <property type="protein sequence ID" value="KAF4634778.1"/>
    <property type="molecule type" value="Genomic_DNA"/>
</dbReference>
<gene>
    <name evidence="17" type="ORF">G7Y89_g3309</name>
</gene>
<keyword evidence="18" id="KW-1185">Reference proteome</keyword>
<evidence type="ECO:0000256" key="3">
    <source>
        <dbReference type="ARBA" id="ARBA00004851"/>
    </source>
</evidence>
<dbReference type="OrthoDB" id="2115822at2759"/>
<keyword evidence="11 13" id="KW-0326">Glycosidase</keyword>
<dbReference type="Gene3D" id="2.60.120.180">
    <property type="match status" value="1"/>
</dbReference>
<comment type="pathway">
    <text evidence="3 13 14">Glycan degradation; xylan degradation.</text>
</comment>
<keyword evidence="6" id="KW-0964">Secreted</keyword>
<dbReference type="PANTHER" id="PTHR46828:SF4">
    <property type="entry name" value="ENDO-1,4-BETA-XYLANASE"/>
    <property type="match status" value="1"/>
</dbReference>
<dbReference type="EC" id="3.2.1.8" evidence="5 13"/>
<dbReference type="PRINTS" id="PR00911">
    <property type="entry name" value="GLHYDRLASE11"/>
</dbReference>
<dbReference type="PANTHER" id="PTHR46828">
    <property type="entry name" value="ENDO-1,4-BETA-XYLANASE A-RELATED"/>
    <property type="match status" value="1"/>
</dbReference>
<feature type="domain" description="GH11" evidence="16">
    <location>
        <begin position="28"/>
        <end position="215"/>
    </location>
</feature>
<evidence type="ECO:0000259" key="16">
    <source>
        <dbReference type="PROSITE" id="PS51761"/>
    </source>
</evidence>
<evidence type="ECO:0000256" key="10">
    <source>
        <dbReference type="ARBA" id="ARBA00023277"/>
    </source>
</evidence>
<dbReference type="InterPro" id="IPR013319">
    <property type="entry name" value="GH11/12"/>
</dbReference>
<keyword evidence="12 13" id="KW-0624">Polysaccharide degradation</keyword>
<feature type="active site" description="Nucleophile" evidence="13">
    <location>
        <position position="113"/>
    </location>
</feature>
<comment type="catalytic activity">
    <reaction evidence="1 13 14">
        <text>Endohydrolysis of (1-&gt;4)-beta-D-xylosidic linkages in xylans.</text>
        <dbReference type="EC" id="3.2.1.8"/>
    </reaction>
</comment>
<dbReference type="Proteomes" id="UP000566819">
    <property type="component" value="Unassembled WGS sequence"/>
</dbReference>
<keyword evidence="10 13" id="KW-0119">Carbohydrate metabolism</keyword>
<evidence type="ECO:0000256" key="11">
    <source>
        <dbReference type="ARBA" id="ARBA00023295"/>
    </source>
</evidence>
<comment type="subcellular location">
    <subcellularLocation>
        <location evidence="2">Secreted</location>
    </subcellularLocation>
</comment>
<comment type="caution">
    <text evidence="17">The sequence shown here is derived from an EMBL/GenBank/DDBJ whole genome shotgun (WGS) entry which is preliminary data.</text>
</comment>
<name>A0A8H4RSF7_9HELO</name>
<evidence type="ECO:0000256" key="5">
    <source>
        <dbReference type="ARBA" id="ARBA00012590"/>
    </source>
</evidence>
<dbReference type="AlphaFoldDB" id="A0A8H4RSF7"/>
<dbReference type="InterPro" id="IPR013320">
    <property type="entry name" value="ConA-like_dom_sf"/>
</dbReference>
<keyword evidence="7 13" id="KW-0858">Xylan degradation</keyword>
<evidence type="ECO:0000313" key="18">
    <source>
        <dbReference type="Proteomes" id="UP000566819"/>
    </source>
</evidence>
<accession>A0A8H4RSF7</accession>
<evidence type="ECO:0000313" key="17">
    <source>
        <dbReference type="EMBL" id="KAF4634778.1"/>
    </source>
</evidence>
<evidence type="ECO:0000256" key="1">
    <source>
        <dbReference type="ARBA" id="ARBA00000681"/>
    </source>
</evidence>
<dbReference type="InterPro" id="IPR033123">
    <property type="entry name" value="GH11_dom"/>
</dbReference>
<dbReference type="InterPro" id="IPR001137">
    <property type="entry name" value="Glyco_hydro_11"/>
</dbReference>
<feature type="signal peptide" evidence="15">
    <location>
        <begin position="1"/>
        <end position="19"/>
    </location>
</feature>
<feature type="chain" id="PRO_5034395822" description="Endo-1,4-beta-xylanase" evidence="15">
    <location>
        <begin position="20"/>
        <end position="216"/>
    </location>
</feature>
<dbReference type="GO" id="GO:0005576">
    <property type="term" value="C:extracellular region"/>
    <property type="evidence" value="ECO:0007669"/>
    <property type="project" value="UniProtKB-SubCell"/>
</dbReference>
<evidence type="ECO:0000256" key="6">
    <source>
        <dbReference type="ARBA" id="ARBA00022525"/>
    </source>
</evidence>
<evidence type="ECO:0000256" key="14">
    <source>
        <dbReference type="RuleBase" id="RU362015"/>
    </source>
</evidence>
<keyword evidence="8 15" id="KW-0732">Signal</keyword>
<dbReference type="PROSITE" id="PS51761">
    <property type="entry name" value="GH11_3"/>
    <property type="match status" value="1"/>
</dbReference>